<dbReference type="EMBL" id="KZ820569">
    <property type="protein sequence ID" value="PWN47055.1"/>
    <property type="molecule type" value="Genomic_DNA"/>
</dbReference>
<dbReference type="Proteomes" id="UP000245626">
    <property type="component" value="Unassembled WGS sequence"/>
</dbReference>
<evidence type="ECO:0000313" key="2">
    <source>
        <dbReference type="Proteomes" id="UP000245626"/>
    </source>
</evidence>
<name>A0ACD0NMS0_9BASI</name>
<reference evidence="1 2" key="1">
    <citation type="journal article" date="2018" name="Mol. Biol. Evol.">
        <title>Broad Genomic Sampling Reveals a Smut Pathogenic Ancestry of the Fungal Clade Ustilaginomycotina.</title>
        <authorList>
            <person name="Kijpornyongpan T."/>
            <person name="Mondo S.J."/>
            <person name="Barry K."/>
            <person name="Sandor L."/>
            <person name="Lee J."/>
            <person name="Lipzen A."/>
            <person name="Pangilinan J."/>
            <person name="LaButti K."/>
            <person name="Hainaut M."/>
            <person name="Henrissat B."/>
            <person name="Grigoriev I.V."/>
            <person name="Spatafora J.W."/>
            <person name="Aime M.C."/>
        </authorList>
    </citation>
    <scope>NUCLEOTIDE SEQUENCE [LARGE SCALE GENOMIC DNA]</scope>
    <source>
        <strain evidence="1 2">SA 807</strain>
    </source>
</reference>
<keyword evidence="2" id="KW-1185">Reference proteome</keyword>
<sequence length="1062" mass="114656">MEATQAPPDYSRERERDRMPLYSSNSYERHAHQPHHSSQHHYRSPPQYHHHPPPHHPRSGFLPHRSPPPIHTSTTTYASSAARHSPPSKPVGVGSTNVPISATRSEVKEERDGDVRPKSSSGPLGFDGPGARDRVSAASVGSPDGGSVEENPAPPSSSMPNPSSNSERSKPKISPRVPVTPATPSQVSTSAAAATPGSAALTAAGAKRKRTRRACKRCRAQKLKCDGEFPCSRCTKLKVACREPSEDDKLPVASPATRTAAPSSSSSGVAGALPSALPSKAVASGMTTVAGHPKTNSTALYSSTAPLANNRRMSDVGEVASSAGAVNPSNKLKVRHSMPQTSAVQPLHSQQPHHGGQGASYRPNSLRPDAMERIAWLETTVLRLVDKVEGPSSATSAMGGPPFAPYHYSDKQVPIDASIPLQAQVSKESSHRSSVGSINKRKRSEVDHRDYSSGSEIDELDEGRAADDDVSMEHPESLGYENGLRALPAMAGRSPESAARIPPRKRRAGRGSICPAEKGIVAGQRIDYLLDFFDRHVYEHLPIFDPSLLSFNYLQSHPTLFSVILAIASKFESIYDADHQVPRPISEAEAEELVELAEYNISTTLIKKRAEVEDVLAVAIFQAWCSSLTGSEDGSAGPDPWLLSGHATRLAGQLGVDGRLSPESPREMNFASYQLRRLWPYVCSVEMIPSPSNNLTLLPSSAVESLLSVSRKLQASSKSRPYETLADDFLAAQAEIAIVATSLLDWIKEASETPQLNGHSVYAQFFRLVRELESIQSMWDERDSKIGGAGSVRARTASIKRWVVRLSLAMFSLRLSESCVQQASTGGKISFQIEDGNGTESSGNRAEGADGRIATPPRPTSAPADGAEGNRPVKDNHPIYRREARLATREIIGLVASFPRLESPFVPDCILASILQALICYLSLMDTAAEDKDSESRQEEERFLSTSLRALYYAEGRKAENSFAHMLRKKAESAIVRYGIRLSDLEFVDPTAATGRNGHGGGASSNGLGYPSAGIDPDSAWKSNDCLLLLLGERVAPFFTSTRPQYTHGPQGKEGTWDSRSQ</sequence>
<gene>
    <name evidence="1" type="ORF">IE53DRAFT_371787</name>
</gene>
<proteinExistence type="predicted"/>
<evidence type="ECO:0000313" key="1">
    <source>
        <dbReference type="EMBL" id="PWN47055.1"/>
    </source>
</evidence>
<organism evidence="1 2">
    <name type="scientific">Violaceomyces palustris</name>
    <dbReference type="NCBI Taxonomy" id="1673888"/>
    <lineage>
        <taxon>Eukaryota</taxon>
        <taxon>Fungi</taxon>
        <taxon>Dikarya</taxon>
        <taxon>Basidiomycota</taxon>
        <taxon>Ustilaginomycotina</taxon>
        <taxon>Ustilaginomycetes</taxon>
        <taxon>Violaceomycetales</taxon>
        <taxon>Violaceomycetaceae</taxon>
        <taxon>Violaceomyces</taxon>
    </lineage>
</organism>
<accession>A0ACD0NMS0</accession>
<protein>
    <submittedName>
        <fullName evidence="1">Uncharacterized protein</fullName>
    </submittedName>
</protein>